<dbReference type="EMBL" id="RJUK01000002">
    <property type="protein sequence ID" value="ROQ18492.1"/>
    <property type="molecule type" value="Genomic_DNA"/>
</dbReference>
<evidence type="ECO:0000313" key="2">
    <source>
        <dbReference type="Proteomes" id="UP000273643"/>
    </source>
</evidence>
<proteinExistence type="predicted"/>
<sequence>MDDNLKRTLLRRKFSSIEYMQEMSVWHRRAIEVLENSLDAFFERSSEQGDWHQWPASDWPETWRDRVLRNLVGTQKGIDEAIQKAIEGDNGYMEGVASEVHSIFRNLDNFSWGWWDRVSDHYREDFQSSLVKAKKRATNIMDTLSEYWRDDEILNERITGPIDEEDLKRYLKPGESIY</sequence>
<reference evidence="1 2" key="1">
    <citation type="submission" date="2018-11" db="EMBL/GenBank/DDBJ databases">
        <title>Genomic Encyclopedia of Type Strains, Phase IV (KMG-IV): sequencing the most valuable type-strain genomes for metagenomic binning, comparative biology and taxonomic classification.</title>
        <authorList>
            <person name="Goeker M."/>
        </authorList>
    </citation>
    <scope>NUCLEOTIDE SEQUENCE [LARGE SCALE GENOMIC DNA]</scope>
    <source>
        <strain evidence="1 2">DSM 16974</strain>
    </source>
</reference>
<evidence type="ECO:0000313" key="1">
    <source>
        <dbReference type="EMBL" id="ROQ18492.1"/>
    </source>
</evidence>
<gene>
    <name evidence="1" type="ORF">EDC38_2719</name>
</gene>
<comment type="caution">
    <text evidence="1">The sequence shown here is derived from an EMBL/GenBank/DDBJ whole genome shotgun (WGS) entry which is preliminary data.</text>
</comment>
<dbReference type="OrthoDB" id="5706508at2"/>
<protein>
    <submittedName>
        <fullName evidence="1">Uncharacterized protein</fullName>
    </submittedName>
</protein>
<organism evidence="1 2">
    <name type="scientific">Marinimicrobium koreense</name>
    <dbReference type="NCBI Taxonomy" id="306545"/>
    <lineage>
        <taxon>Bacteria</taxon>
        <taxon>Pseudomonadati</taxon>
        <taxon>Pseudomonadota</taxon>
        <taxon>Gammaproteobacteria</taxon>
        <taxon>Cellvibrionales</taxon>
        <taxon>Cellvibrionaceae</taxon>
        <taxon>Marinimicrobium</taxon>
    </lineage>
</organism>
<keyword evidence="2" id="KW-1185">Reference proteome</keyword>
<dbReference type="Proteomes" id="UP000273643">
    <property type="component" value="Unassembled WGS sequence"/>
</dbReference>
<dbReference type="AlphaFoldDB" id="A0A3N1NIH6"/>
<name>A0A3N1NIH6_9GAMM</name>
<accession>A0A3N1NIH6</accession>
<dbReference type="RefSeq" id="WP_123639110.1">
    <property type="nucleotide sequence ID" value="NZ_RJUK01000002.1"/>
</dbReference>